<dbReference type="EMBL" id="CM026426">
    <property type="protein sequence ID" value="KAG0574421.1"/>
    <property type="molecule type" value="Genomic_DNA"/>
</dbReference>
<keyword evidence="2" id="KW-1185">Reference proteome</keyword>
<protein>
    <submittedName>
        <fullName evidence="1">Uncharacterized protein</fullName>
    </submittedName>
</protein>
<name>A0A8T0HUL0_CERPU</name>
<accession>A0A8T0HUL0</accession>
<gene>
    <name evidence="1" type="ORF">KC19_VG261600</name>
</gene>
<dbReference type="AlphaFoldDB" id="A0A8T0HUL0"/>
<evidence type="ECO:0000313" key="2">
    <source>
        <dbReference type="Proteomes" id="UP000822688"/>
    </source>
</evidence>
<organism evidence="1 2">
    <name type="scientific">Ceratodon purpureus</name>
    <name type="common">Fire moss</name>
    <name type="synonym">Dicranum purpureum</name>
    <dbReference type="NCBI Taxonomy" id="3225"/>
    <lineage>
        <taxon>Eukaryota</taxon>
        <taxon>Viridiplantae</taxon>
        <taxon>Streptophyta</taxon>
        <taxon>Embryophyta</taxon>
        <taxon>Bryophyta</taxon>
        <taxon>Bryophytina</taxon>
        <taxon>Bryopsida</taxon>
        <taxon>Dicranidae</taxon>
        <taxon>Pseudoditrichales</taxon>
        <taxon>Ditrichaceae</taxon>
        <taxon>Ceratodon</taxon>
    </lineage>
</organism>
<proteinExistence type="predicted"/>
<dbReference type="Proteomes" id="UP000822688">
    <property type="component" value="Chromosome V"/>
</dbReference>
<comment type="caution">
    <text evidence="1">The sequence shown here is derived from an EMBL/GenBank/DDBJ whole genome shotgun (WGS) entry which is preliminary data.</text>
</comment>
<reference evidence="1" key="1">
    <citation type="submission" date="2020-06" db="EMBL/GenBank/DDBJ databases">
        <title>WGS assembly of Ceratodon purpureus strain R40.</title>
        <authorList>
            <person name="Carey S.B."/>
            <person name="Jenkins J."/>
            <person name="Shu S."/>
            <person name="Lovell J.T."/>
            <person name="Sreedasyam A."/>
            <person name="Maumus F."/>
            <person name="Tiley G.P."/>
            <person name="Fernandez-Pozo N."/>
            <person name="Barry K."/>
            <person name="Chen C."/>
            <person name="Wang M."/>
            <person name="Lipzen A."/>
            <person name="Daum C."/>
            <person name="Saski C.A."/>
            <person name="Payton A.C."/>
            <person name="Mcbreen J.C."/>
            <person name="Conrad R.E."/>
            <person name="Kollar L.M."/>
            <person name="Olsson S."/>
            <person name="Huttunen S."/>
            <person name="Landis J.B."/>
            <person name="Wickett N.J."/>
            <person name="Johnson M.G."/>
            <person name="Rensing S.A."/>
            <person name="Grimwood J."/>
            <person name="Schmutz J."/>
            <person name="Mcdaniel S.F."/>
        </authorList>
    </citation>
    <scope>NUCLEOTIDE SEQUENCE</scope>
    <source>
        <strain evidence="1">R40</strain>
    </source>
</reference>
<evidence type="ECO:0000313" key="1">
    <source>
        <dbReference type="EMBL" id="KAG0574421.1"/>
    </source>
</evidence>
<sequence length="129" mass="14073">MGLVVELRKFFSINFEIRGYGGFFVDNSVRMEVGNEVGVRERANVGVEVLVRIEIRGDDDGNCIGVLFGCYASPMDILLKIRSIVGVGVANAIPIMVECEPKATKDFISGIWGIKLGELCGACEWKGEV</sequence>